<feature type="region of interest" description="Disordered" evidence="16">
    <location>
        <begin position="1"/>
        <end position="50"/>
    </location>
</feature>
<dbReference type="SUPFAM" id="SSF52540">
    <property type="entry name" value="P-loop containing nucleoside triphosphate hydrolases"/>
    <property type="match status" value="2"/>
</dbReference>
<comment type="similarity">
    <text evidence="4">In the N-terminal section; belongs to the TRAFAC class translation factor GTPase superfamily. Classic translation factor GTPase family. CysN/NodQ subfamily.</text>
</comment>
<dbReference type="InterPro" id="IPR044139">
    <property type="entry name" value="CysN_NoDQ_III"/>
</dbReference>
<dbReference type="Pfam" id="PF00009">
    <property type="entry name" value="GTP_EFTU"/>
    <property type="match status" value="1"/>
</dbReference>
<evidence type="ECO:0000256" key="14">
    <source>
        <dbReference type="HAMAP-Rule" id="MF_00062"/>
    </source>
</evidence>
<dbReference type="UniPathway" id="UPA00140">
    <property type="reaction ID" value="UER00204"/>
</dbReference>
<dbReference type="EC" id="2.7.1.25" evidence="15"/>
<evidence type="ECO:0000256" key="12">
    <source>
        <dbReference type="ARBA" id="ARBA00024872"/>
    </source>
</evidence>
<dbReference type="GO" id="GO:0004781">
    <property type="term" value="F:sulfate adenylyltransferase (ATP) activity"/>
    <property type="evidence" value="ECO:0007669"/>
    <property type="project" value="UniProtKB-UniRule"/>
</dbReference>
<dbReference type="InterPro" id="IPR054696">
    <property type="entry name" value="GTP-eEF1A_C"/>
</dbReference>
<comment type="similarity">
    <text evidence="15">Belongs to the APS kinase family.</text>
</comment>
<evidence type="ECO:0000256" key="16">
    <source>
        <dbReference type="SAM" id="MobiDB-lite"/>
    </source>
</evidence>
<dbReference type="STRING" id="634430.SAMN04488241_101135"/>
<feature type="active site" description="Phosphoserine intermediate" evidence="15">
    <location>
        <position position="592"/>
    </location>
</feature>
<feature type="binding site" evidence="14">
    <location>
        <begin position="81"/>
        <end position="88"/>
    </location>
    <ligand>
        <name>GTP</name>
        <dbReference type="ChEBI" id="CHEBI:37565"/>
    </ligand>
</feature>
<dbReference type="PANTHER" id="PTHR23115">
    <property type="entry name" value="TRANSLATION FACTOR"/>
    <property type="match status" value="1"/>
</dbReference>
<dbReference type="CDD" id="cd03695">
    <property type="entry name" value="CysN_NodQ_II"/>
    <property type="match status" value="1"/>
</dbReference>
<comment type="subunit">
    <text evidence="14">Heterodimer composed of CysD, the smaller subunit, and CysN.</text>
</comment>
<dbReference type="InterPro" id="IPR000795">
    <property type="entry name" value="T_Tr_GTP-bd_dom"/>
</dbReference>
<dbReference type="CDD" id="cd04095">
    <property type="entry name" value="CysN_NoDQ_III"/>
    <property type="match status" value="1"/>
</dbReference>
<dbReference type="Pfam" id="PF22594">
    <property type="entry name" value="GTP-eEF1A_C"/>
    <property type="match status" value="1"/>
</dbReference>
<dbReference type="SUPFAM" id="SSF50465">
    <property type="entry name" value="EF-Tu/eEF-1alpha/eIF2-gamma C-terminal domain"/>
    <property type="match status" value="1"/>
</dbReference>
<dbReference type="GO" id="GO:0003924">
    <property type="term" value="F:GTPase activity"/>
    <property type="evidence" value="ECO:0007669"/>
    <property type="project" value="InterPro"/>
</dbReference>
<feature type="binding site" evidence="14">
    <location>
        <begin position="160"/>
        <end position="164"/>
    </location>
    <ligand>
        <name>GTP</name>
        <dbReference type="ChEBI" id="CHEBI:37565"/>
    </ligand>
</feature>
<dbReference type="NCBIfam" id="NF003013">
    <property type="entry name" value="PRK03846.1"/>
    <property type="match status" value="1"/>
</dbReference>
<keyword evidence="15" id="KW-0418">Kinase</keyword>
<dbReference type="EMBL" id="FOXP01000001">
    <property type="protein sequence ID" value="SFP35761.1"/>
    <property type="molecule type" value="Genomic_DNA"/>
</dbReference>
<dbReference type="AlphaFoldDB" id="A0A1I5PQF6"/>
<evidence type="ECO:0000256" key="6">
    <source>
        <dbReference type="ARBA" id="ARBA00022679"/>
    </source>
</evidence>
<evidence type="ECO:0000313" key="19">
    <source>
        <dbReference type="Proteomes" id="UP000199586"/>
    </source>
</evidence>
<feature type="domain" description="Tr-type G" evidence="17">
    <location>
        <begin position="72"/>
        <end position="286"/>
    </location>
</feature>
<comment type="catalytic activity">
    <reaction evidence="13 14">
        <text>sulfate + ATP + H(+) = adenosine 5'-phosphosulfate + diphosphate</text>
        <dbReference type="Rhea" id="RHEA:18133"/>
        <dbReference type="ChEBI" id="CHEBI:15378"/>
        <dbReference type="ChEBI" id="CHEBI:16189"/>
        <dbReference type="ChEBI" id="CHEBI:30616"/>
        <dbReference type="ChEBI" id="CHEBI:33019"/>
        <dbReference type="ChEBI" id="CHEBI:58243"/>
        <dbReference type="EC" id="2.7.7.4"/>
    </reaction>
</comment>
<dbReference type="InterPro" id="IPR059117">
    <property type="entry name" value="APS_kinase_dom"/>
</dbReference>
<evidence type="ECO:0000256" key="11">
    <source>
        <dbReference type="ARBA" id="ARBA00023268"/>
    </source>
</evidence>
<dbReference type="InterPro" id="IPR041757">
    <property type="entry name" value="CysN_GTP-bd"/>
</dbReference>
<comment type="function">
    <text evidence="15">Catalyzes the synthesis of activated sulfate.</text>
</comment>
<comment type="pathway">
    <text evidence="14">Sulfur metabolism; hydrogen sulfide biosynthesis; sulfite from sulfate: step 1/3.</text>
</comment>
<dbReference type="NCBIfam" id="NF004035">
    <property type="entry name" value="PRK05506.1"/>
    <property type="match status" value="1"/>
</dbReference>
<dbReference type="InterPro" id="IPR050100">
    <property type="entry name" value="TRAFAC_GTPase_members"/>
</dbReference>
<gene>
    <name evidence="15" type="primary">cysC</name>
    <name evidence="14" type="synonym">cysN</name>
    <name evidence="18" type="ORF">SAMN04488241_101135</name>
</gene>
<evidence type="ECO:0000256" key="5">
    <source>
        <dbReference type="ARBA" id="ARBA00011760"/>
    </source>
</evidence>
<comment type="pathway">
    <text evidence="15">Sulfur metabolism; hydrogen sulfide biosynthesis; sulfite from sulfate: step 2/3.</text>
</comment>
<comment type="function">
    <text evidence="12">Proposed to provide activated sulfate for transfer to Nod factor. ATP sulfurylase may be the GTPase, regulating ATP sulfurylase activity.</text>
</comment>
<dbReference type="HAMAP" id="MF_00062">
    <property type="entry name" value="Sulf_adenylyltr_sub1"/>
    <property type="match status" value="1"/>
</dbReference>
<keyword evidence="11" id="KW-0511">Multifunctional enzyme</keyword>
<name>A0A1I5PQF6_9SPHN</name>
<comment type="similarity">
    <text evidence="3">In the C-terminal section; belongs to the APS kinase family.</text>
</comment>
<dbReference type="GO" id="GO:0005525">
    <property type="term" value="F:GTP binding"/>
    <property type="evidence" value="ECO:0007669"/>
    <property type="project" value="UniProtKB-UniRule"/>
</dbReference>
<dbReference type="Gene3D" id="3.40.50.300">
    <property type="entry name" value="P-loop containing nucleotide triphosphate hydrolases"/>
    <property type="match status" value="2"/>
</dbReference>
<dbReference type="InterPro" id="IPR009000">
    <property type="entry name" value="Transl_B-barrel_sf"/>
</dbReference>
<dbReference type="InterPro" id="IPR027417">
    <property type="entry name" value="P-loop_NTPase"/>
</dbReference>
<evidence type="ECO:0000256" key="1">
    <source>
        <dbReference type="ARBA" id="ARBA00001823"/>
    </source>
</evidence>
<evidence type="ECO:0000256" key="2">
    <source>
        <dbReference type="ARBA" id="ARBA00002357"/>
    </source>
</evidence>
<accession>A0A1I5PQF6</accession>
<evidence type="ECO:0000256" key="8">
    <source>
        <dbReference type="ARBA" id="ARBA00022741"/>
    </source>
</evidence>
<dbReference type="GO" id="GO:0000103">
    <property type="term" value="P:sulfate assimilation"/>
    <property type="evidence" value="ECO:0007669"/>
    <property type="project" value="UniProtKB-UniRule"/>
</dbReference>
<dbReference type="GO" id="GO:0005524">
    <property type="term" value="F:ATP binding"/>
    <property type="evidence" value="ECO:0007669"/>
    <property type="project" value="UniProtKB-UniRule"/>
</dbReference>
<keyword evidence="7 14" id="KW-0548">Nucleotidyltransferase</keyword>
<keyword evidence="9 14" id="KW-0067">ATP-binding</keyword>
<dbReference type="InterPro" id="IPR009001">
    <property type="entry name" value="Transl_elong_EF1A/Init_IF2_C"/>
</dbReference>
<comment type="similarity">
    <text evidence="14">Belongs to the TRAFAC class translation factor GTPase superfamily. Classic translation factor GTPase family. CysN/NodQ subfamily.</text>
</comment>
<dbReference type="FunFam" id="3.40.50.300:FF:000119">
    <property type="entry name" value="Sulfate adenylyltransferase subunit 1"/>
    <property type="match status" value="1"/>
</dbReference>
<dbReference type="CDD" id="cd02027">
    <property type="entry name" value="APSK"/>
    <property type="match status" value="1"/>
</dbReference>
<keyword evidence="19" id="KW-1185">Reference proteome</keyword>
<dbReference type="InterPro" id="IPR011779">
    <property type="entry name" value="SO4_adenylTrfase_lsu"/>
</dbReference>
<sequence length="685" mass="73552">MAANNTPLPSREGPGVGAQPAGMRFTEAAGASLRSVPAPNPSPEGKGKSRAYRPDALVAADIHAYLGAQAAKSMLRFITCGSVDDGKSTLIGRLLYDSRAIFEDQLETLEADSARMGTQGTALDFALLVDGLAAEREQGITIDVAYRFFATPARKFIVADTPGHEQYTRNMVTGASTADLAVILIDARKGILGQTRRHTYLANLVGIREVVLAVNKMDLIGHDRNTFDAIVADFRSFANTVGIDRFTAIPLSGLTGANVAEPSPAMPWYTGPALLGHLETVSVDGDRDRDRPFRLPVQWVNRPDLDFRGFAGLVASGTIAVGDPVRVVPSGRTTAVARILGPDGERATAMAGESITLLLADEVDCSRGDVIAAAAAPPQAADTFAATLVWMAEATLVPGRGYLMKLGTQTAVATVSAPRHVVDVNSQTERPADTLRLNDIGTVELRTARPLVFERYADDRALGGFVLIDRMTNATVAAGMIADPLRRGGDIHWQSHDVTREAHALQKGQSPRVLWFTGLSGSGKSTIANLVERELHALGRHTFLLDGDNIRHSLNRDLDFSDAGRTENIRRVGEVARLMADAGLIVLTAFISPFRAERDMVRAMLPPNEFVEVFVDTPLAVAEARDPKGLYAKARAGEIASFTGISSPYEAPIRPDLHIDTTTEIAEAAARRIVEHVIGVWSHEL</sequence>
<reference evidence="18 19" key="1">
    <citation type="submission" date="2016-10" db="EMBL/GenBank/DDBJ databases">
        <authorList>
            <person name="de Groot N.N."/>
        </authorList>
    </citation>
    <scope>NUCLEOTIDE SEQUENCE [LARGE SCALE GENOMIC DNA]</scope>
    <source>
        <strain evidence="18 19">CGMCC 1.9113</strain>
    </source>
</reference>
<evidence type="ECO:0000256" key="13">
    <source>
        <dbReference type="ARBA" id="ARBA00049370"/>
    </source>
</evidence>
<keyword evidence="6 14" id="KW-0808">Transferase</keyword>
<evidence type="ECO:0000259" key="17">
    <source>
        <dbReference type="PROSITE" id="PS51722"/>
    </source>
</evidence>
<evidence type="ECO:0000256" key="15">
    <source>
        <dbReference type="HAMAP-Rule" id="MF_00065"/>
    </source>
</evidence>
<evidence type="ECO:0000256" key="10">
    <source>
        <dbReference type="ARBA" id="ARBA00023134"/>
    </source>
</evidence>
<dbReference type="InterPro" id="IPR044138">
    <property type="entry name" value="CysN_II"/>
</dbReference>
<protein>
    <recommendedName>
        <fullName evidence="14 15">Multifunctional fusion protein</fullName>
    </recommendedName>
    <domain>
        <recommendedName>
            <fullName evidence="14">Sulfate adenylyltransferase subunit 1</fullName>
            <ecNumber evidence="14">2.7.7.4</ecNumber>
        </recommendedName>
        <alternativeName>
            <fullName evidence="14">ATP-sulfurylase large subunit</fullName>
        </alternativeName>
        <alternativeName>
            <fullName evidence="14">Sulfate adenylate transferase</fullName>
            <shortName evidence="14">SAT</shortName>
        </alternativeName>
    </domain>
    <domain>
        <recommendedName>
            <fullName evidence="15">Adenylyl-sulfate kinase</fullName>
            <ecNumber evidence="15">2.7.1.25</ecNumber>
        </recommendedName>
        <alternativeName>
            <fullName evidence="15">APS kinase</fullName>
        </alternativeName>
        <alternativeName>
            <fullName evidence="15">ATP adenosine-5'-phosphosulfate 3'-phosphotransferase</fullName>
        </alternativeName>
        <alternativeName>
            <fullName evidence="15">Adenosine-5'-phosphosulfate kinase</fullName>
        </alternativeName>
    </domain>
</protein>
<organism evidence="18 19">
    <name type="scientific">Sphingomonas rubra</name>
    <dbReference type="NCBI Taxonomy" id="634430"/>
    <lineage>
        <taxon>Bacteria</taxon>
        <taxon>Pseudomonadati</taxon>
        <taxon>Pseudomonadota</taxon>
        <taxon>Alphaproteobacteria</taxon>
        <taxon>Sphingomonadales</taxon>
        <taxon>Sphingomonadaceae</taxon>
        <taxon>Sphingomonas</taxon>
    </lineage>
</organism>
<comment type="catalytic activity">
    <reaction evidence="1 15">
        <text>adenosine 5'-phosphosulfate + ATP = 3'-phosphoadenylyl sulfate + ADP + H(+)</text>
        <dbReference type="Rhea" id="RHEA:24152"/>
        <dbReference type="ChEBI" id="CHEBI:15378"/>
        <dbReference type="ChEBI" id="CHEBI:30616"/>
        <dbReference type="ChEBI" id="CHEBI:58243"/>
        <dbReference type="ChEBI" id="CHEBI:58339"/>
        <dbReference type="ChEBI" id="CHEBI:456216"/>
        <dbReference type="EC" id="2.7.1.25"/>
    </reaction>
</comment>
<comment type="subunit">
    <text evidence="5">Sulfate-activating enzymes, NodP and NodQ, may be physically associated.</text>
</comment>
<feature type="binding site" evidence="14">
    <location>
        <begin position="215"/>
        <end position="218"/>
    </location>
    <ligand>
        <name>GTP</name>
        <dbReference type="ChEBI" id="CHEBI:37565"/>
    </ligand>
</feature>
<comment type="function">
    <text evidence="2">APS kinase catalyzes the synthesis of activated sulfate.</text>
</comment>
<dbReference type="Proteomes" id="UP000199586">
    <property type="component" value="Unassembled WGS sequence"/>
</dbReference>
<dbReference type="PROSITE" id="PS51722">
    <property type="entry name" value="G_TR_2"/>
    <property type="match status" value="1"/>
</dbReference>
<keyword evidence="8 14" id="KW-0547">Nucleotide-binding</keyword>
<dbReference type="PRINTS" id="PR00315">
    <property type="entry name" value="ELONGATNFCT"/>
</dbReference>
<dbReference type="Pfam" id="PF01583">
    <property type="entry name" value="APS_kinase"/>
    <property type="match status" value="1"/>
</dbReference>
<dbReference type="Gene3D" id="2.40.30.10">
    <property type="entry name" value="Translation factors"/>
    <property type="match status" value="2"/>
</dbReference>
<evidence type="ECO:0000256" key="4">
    <source>
        <dbReference type="ARBA" id="ARBA00007237"/>
    </source>
</evidence>
<dbReference type="PROSITE" id="PS00301">
    <property type="entry name" value="G_TR_1"/>
    <property type="match status" value="1"/>
</dbReference>
<dbReference type="SUPFAM" id="SSF50447">
    <property type="entry name" value="Translation proteins"/>
    <property type="match status" value="1"/>
</dbReference>
<evidence type="ECO:0000313" key="18">
    <source>
        <dbReference type="EMBL" id="SFP35761.1"/>
    </source>
</evidence>
<dbReference type="EC" id="2.7.7.4" evidence="14"/>
<dbReference type="NCBIfam" id="TIGR00455">
    <property type="entry name" value="apsK"/>
    <property type="match status" value="1"/>
</dbReference>
<proteinExistence type="inferred from homology"/>
<comment type="function">
    <text evidence="14">With CysD forms the ATP sulfurylase (ATPS) that catalyzes the adenylation of sulfate producing adenosine 5'-phosphosulfate (APS) and diphosphate, the first enzymatic step in sulfur assimilation pathway. APS synthesis involves the formation of a high-energy phosphoric-sulfuric acid anhydride bond driven by GTP hydrolysis by CysN coupled to ATP hydrolysis by CysD.</text>
</comment>
<dbReference type="NCBIfam" id="NF003478">
    <property type="entry name" value="PRK05124.1"/>
    <property type="match status" value="1"/>
</dbReference>
<dbReference type="GO" id="GO:0070814">
    <property type="term" value="P:hydrogen sulfide biosynthetic process"/>
    <property type="evidence" value="ECO:0007669"/>
    <property type="project" value="UniProtKB-UniRule"/>
</dbReference>
<keyword evidence="15" id="KW-0597">Phosphoprotein</keyword>
<dbReference type="GO" id="GO:0004020">
    <property type="term" value="F:adenylylsulfate kinase activity"/>
    <property type="evidence" value="ECO:0007669"/>
    <property type="project" value="UniProtKB-UniRule"/>
</dbReference>
<keyword evidence="10 14" id="KW-0342">GTP-binding</keyword>
<evidence type="ECO:0000256" key="3">
    <source>
        <dbReference type="ARBA" id="ARBA00005438"/>
    </source>
</evidence>
<feature type="binding site" evidence="15">
    <location>
        <begin position="518"/>
        <end position="525"/>
    </location>
    <ligand>
        <name>ATP</name>
        <dbReference type="ChEBI" id="CHEBI:30616"/>
    </ligand>
</feature>
<dbReference type="CDD" id="cd04166">
    <property type="entry name" value="CysN_ATPS"/>
    <property type="match status" value="1"/>
</dbReference>
<dbReference type="NCBIfam" id="TIGR02034">
    <property type="entry name" value="CysN"/>
    <property type="match status" value="1"/>
</dbReference>
<dbReference type="InterPro" id="IPR002891">
    <property type="entry name" value="APS"/>
</dbReference>
<evidence type="ECO:0000256" key="7">
    <source>
        <dbReference type="ARBA" id="ARBA00022695"/>
    </source>
</evidence>
<evidence type="ECO:0000256" key="9">
    <source>
        <dbReference type="ARBA" id="ARBA00022840"/>
    </source>
</evidence>
<dbReference type="InterPro" id="IPR031157">
    <property type="entry name" value="G_TR_CS"/>
</dbReference>
<dbReference type="HAMAP" id="MF_00065">
    <property type="entry name" value="Adenylyl_sulf_kinase"/>
    <property type="match status" value="1"/>
</dbReference>